<evidence type="ECO:0000313" key="1">
    <source>
        <dbReference type="EMBL" id="CUW84229.1"/>
    </source>
</evidence>
<sequence>MHRVATGGMELLMSWGISVFRM</sequence>
<proteinExistence type="predicted"/>
<name>A0A9W5EWG3_9HYPH</name>
<reference evidence="1 2" key="1">
    <citation type="submission" date="2016-01" db="EMBL/GenBank/DDBJ databases">
        <authorList>
            <person name="Regsiter A."/>
            <person name="william w."/>
        </authorList>
    </citation>
    <scope>NUCLEOTIDE SEQUENCE [LARGE SCALE GENOMIC DNA]</scope>
    <source>
        <strain evidence="1 2">CFBP 5494</strain>
    </source>
</reference>
<gene>
    <name evidence="1" type="ORF">AGR2A_Cc10189</name>
</gene>
<keyword evidence="2" id="KW-1185">Reference proteome</keyword>
<dbReference type="EMBL" id="FBVY01000001">
    <property type="protein sequence ID" value="CUW84229.1"/>
    <property type="molecule type" value="Genomic_DNA"/>
</dbReference>
<dbReference type="AlphaFoldDB" id="A0A9W5EWG3"/>
<protein>
    <submittedName>
        <fullName evidence="1">Uncharacterized protein</fullName>
    </submittedName>
</protein>
<organism evidence="1 2">
    <name type="scientific">Agrobacterium genomosp. 2 str. CFBP 5494</name>
    <dbReference type="NCBI Taxonomy" id="1183436"/>
    <lineage>
        <taxon>Bacteria</taxon>
        <taxon>Pseudomonadati</taxon>
        <taxon>Pseudomonadota</taxon>
        <taxon>Alphaproteobacteria</taxon>
        <taxon>Hyphomicrobiales</taxon>
        <taxon>Rhizobiaceae</taxon>
        <taxon>Rhizobium/Agrobacterium group</taxon>
        <taxon>Agrobacterium</taxon>
        <taxon>Agrobacterium tumefaciens complex</taxon>
    </lineage>
</organism>
<accession>A0A9W5EWG3</accession>
<dbReference type="Proteomes" id="UP000191933">
    <property type="component" value="Unassembled WGS sequence"/>
</dbReference>
<comment type="caution">
    <text evidence="1">The sequence shown here is derived from an EMBL/GenBank/DDBJ whole genome shotgun (WGS) entry which is preliminary data.</text>
</comment>
<evidence type="ECO:0000313" key="2">
    <source>
        <dbReference type="Proteomes" id="UP000191933"/>
    </source>
</evidence>